<dbReference type="Proteomes" id="UP000801492">
    <property type="component" value="Unassembled WGS sequence"/>
</dbReference>
<proteinExistence type="predicted"/>
<dbReference type="PANTHER" id="PTHR37984:SF7">
    <property type="entry name" value="INTEGRASE CATALYTIC DOMAIN-CONTAINING PROTEIN"/>
    <property type="match status" value="1"/>
</dbReference>
<dbReference type="Pfam" id="PF17921">
    <property type="entry name" value="Integrase_H2C2"/>
    <property type="match status" value="1"/>
</dbReference>
<keyword evidence="4" id="KW-1185">Reference proteome</keyword>
<evidence type="ECO:0000313" key="4">
    <source>
        <dbReference type="Proteomes" id="UP000801492"/>
    </source>
</evidence>
<comment type="caution">
    <text evidence="3">The sequence shown here is derived from an EMBL/GenBank/DDBJ whole genome shotgun (WGS) entry which is preliminary data.</text>
</comment>
<name>A0A8K0CLB0_IGNLU</name>
<dbReference type="EMBL" id="VTPC01084038">
    <property type="protein sequence ID" value="KAF2887327.1"/>
    <property type="molecule type" value="Genomic_DNA"/>
</dbReference>
<protein>
    <recommendedName>
        <fullName evidence="1">RNA-directed DNA polymerase</fullName>
        <ecNumber evidence="1">2.7.7.49</ecNumber>
    </recommendedName>
</protein>
<dbReference type="EC" id="2.7.7.49" evidence="1"/>
<evidence type="ECO:0000259" key="2">
    <source>
        <dbReference type="Pfam" id="PF17921"/>
    </source>
</evidence>
<dbReference type="GO" id="GO:0003964">
    <property type="term" value="F:RNA-directed DNA polymerase activity"/>
    <property type="evidence" value="ECO:0007669"/>
    <property type="project" value="UniProtKB-EC"/>
</dbReference>
<dbReference type="InterPro" id="IPR041588">
    <property type="entry name" value="Integrase_H2C2"/>
</dbReference>
<dbReference type="OrthoDB" id="6773944at2759"/>
<dbReference type="PANTHER" id="PTHR37984">
    <property type="entry name" value="PROTEIN CBG26694"/>
    <property type="match status" value="1"/>
</dbReference>
<gene>
    <name evidence="3" type="ORF">ILUMI_18846</name>
</gene>
<feature type="domain" description="Integrase zinc-binding" evidence="2">
    <location>
        <begin position="151"/>
        <end position="201"/>
    </location>
</feature>
<accession>A0A8K0CLB0</accession>
<organism evidence="3 4">
    <name type="scientific">Ignelater luminosus</name>
    <name type="common">Cucubano</name>
    <name type="synonym">Pyrophorus luminosus</name>
    <dbReference type="NCBI Taxonomy" id="2038154"/>
    <lineage>
        <taxon>Eukaryota</taxon>
        <taxon>Metazoa</taxon>
        <taxon>Ecdysozoa</taxon>
        <taxon>Arthropoda</taxon>
        <taxon>Hexapoda</taxon>
        <taxon>Insecta</taxon>
        <taxon>Pterygota</taxon>
        <taxon>Neoptera</taxon>
        <taxon>Endopterygota</taxon>
        <taxon>Coleoptera</taxon>
        <taxon>Polyphaga</taxon>
        <taxon>Elateriformia</taxon>
        <taxon>Elateroidea</taxon>
        <taxon>Elateridae</taxon>
        <taxon>Agrypninae</taxon>
        <taxon>Pyrophorini</taxon>
        <taxon>Ignelater</taxon>
    </lineage>
</organism>
<evidence type="ECO:0000313" key="3">
    <source>
        <dbReference type="EMBL" id="KAF2887327.1"/>
    </source>
</evidence>
<evidence type="ECO:0000256" key="1">
    <source>
        <dbReference type="ARBA" id="ARBA00012493"/>
    </source>
</evidence>
<sequence>MVVTKVQSIDKRKVWCRDYYYKNIFKGMLLSLQKFQINLIYKPGKQLVLADTLSRANIKKTYTEKLDLEAHVCIIGKTVNITDERLTKLQEATNQDDELKTLKNYIRDGWLKSVNKLATNLKQYYKLKSEITIRANDLIYTNQRIIIPLPWKSKILQDVHTVHLGITKCIQRAKNSGSHPNINLQIENLIKKCLICNKYSNSNQKEPMISHEIKN</sequence>
<dbReference type="InterPro" id="IPR050951">
    <property type="entry name" value="Retrovirus_Pol_polyprotein"/>
</dbReference>
<dbReference type="AlphaFoldDB" id="A0A8K0CLB0"/>
<dbReference type="Gene3D" id="1.10.340.70">
    <property type="match status" value="1"/>
</dbReference>
<reference evidence="3" key="1">
    <citation type="submission" date="2019-08" db="EMBL/GenBank/DDBJ databases">
        <title>The genome of the North American firefly Photinus pyralis.</title>
        <authorList>
            <consortium name="Photinus pyralis genome working group"/>
            <person name="Fallon T.R."/>
            <person name="Sander Lower S.E."/>
            <person name="Weng J.-K."/>
        </authorList>
    </citation>
    <scope>NUCLEOTIDE SEQUENCE</scope>
    <source>
        <strain evidence="3">TRF0915ILg1</strain>
        <tissue evidence="3">Whole body</tissue>
    </source>
</reference>